<sequence>QISPKFILYLTINTFATVSLTQGQLVSMKNTNEIHKSKCTYETASRFSYKHIFCIMNYTVTLLQMKCMKLMRQFIKLRESQSLAYLYLPKPKWLSCIRLDLNIYI</sequence>
<feature type="non-terminal residue" evidence="1">
    <location>
        <position position="1"/>
    </location>
</feature>
<organism evidence="1 2">
    <name type="scientific">Owenia fusiformis</name>
    <name type="common">Polychaete worm</name>
    <dbReference type="NCBI Taxonomy" id="6347"/>
    <lineage>
        <taxon>Eukaryota</taxon>
        <taxon>Metazoa</taxon>
        <taxon>Spiralia</taxon>
        <taxon>Lophotrochozoa</taxon>
        <taxon>Annelida</taxon>
        <taxon>Polychaeta</taxon>
        <taxon>Sedentaria</taxon>
        <taxon>Canalipalpata</taxon>
        <taxon>Sabellida</taxon>
        <taxon>Oweniida</taxon>
        <taxon>Oweniidae</taxon>
        <taxon>Owenia</taxon>
    </lineage>
</organism>
<gene>
    <name evidence="1" type="ORF">OFUS_LOCUS14103</name>
</gene>
<protein>
    <submittedName>
        <fullName evidence="1">Uncharacterized protein</fullName>
    </submittedName>
</protein>
<reference evidence="1" key="1">
    <citation type="submission" date="2022-03" db="EMBL/GenBank/DDBJ databases">
        <authorList>
            <person name="Martin C."/>
        </authorList>
    </citation>
    <scope>NUCLEOTIDE SEQUENCE</scope>
</reference>
<evidence type="ECO:0000313" key="1">
    <source>
        <dbReference type="EMBL" id="CAH1788607.1"/>
    </source>
</evidence>
<proteinExistence type="predicted"/>
<evidence type="ECO:0000313" key="2">
    <source>
        <dbReference type="Proteomes" id="UP000749559"/>
    </source>
</evidence>
<dbReference type="EMBL" id="CAIIXF020000007">
    <property type="protein sequence ID" value="CAH1788607.1"/>
    <property type="molecule type" value="Genomic_DNA"/>
</dbReference>
<name>A0A8J1UKW5_OWEFU</name>
<comment type="caution">
    <text evidence="1">The sequence shown here is derived from an EMBL/GenBank/DDBJ whole genome shotgun (WGS) entry which is preliminary data.</text>
</comment>
<dbReference type="AlphaFoldDB" id="A0A8J1UKW5"/>
<keyword evidence="2" id="KW-1185">Reference proteome</keyword>
<dbReference type="Proteomes" id="UP000749559">
    <property type="component" value="Unassembled WGS sequence"/>
</dbReference>
<accession>A0A8J1UKW5</accession>